<name>A0A367JE62_RHIST</name>
<feature type="region of interest" description="Disordered" evidence="2">
    <location>
        <begin position="163"/>
        <end position="183"/>
    </location>
</feature>
<keyword evidence="1" id="KW-0175">Coiled coil</keyword>
<evidence type="ECO:0000313" key="4">
    <source>
        <dbReference type="Proteomes" id="UP000253551"/>
    </source>
</evidence>
<evidence type="ECO:0000256" key="1">
    <source>
        <dbReference type="SAM" id="Coils"/>
    </source>
</evidence>
<proteinExistence type="predicted"/>
<keyword evidence="4" id="KW-1185">Reference proteome</keyword>
<evidence type="ECO:0000313" key="3">
    <source>
        <dbReference type="EMBL" id="RCH88159.1"/>
    </source>
</evidence>
<comment type="caution">
    <text evidence="3">The sequence shown here is derived from an EMBL/GenBank/DDBJ whole genome shotgun (WGS) entry which is preliminary data.</text>
</comment>
<dbReference type="EMBL" id="PJQM01003577">
    <property type="protein sequence ID" value="RCH88159.1"/>
    <property type="molecule type" value="Genomic_DNA"/>
</dbReference>
<dbReference type="Proteomes" id="UP000253551">
    <property type="component" value="Unassembled WGS sequence"/>
</dbReference>
<feature type="coiled-coil region" evidence="1">
    <location>
        <begin position="331"/>
        <end position="482"/>
    </location>
</feature>
<reference evidence="3 4" key="1">
    <citation type="journal article" date="2018" name="G3 (Bethesda)">
        <title>Phylogenetic and Phylogenomic Definition of Rhizopus Species.</title>
        <authorList>
            <person name="Gryganskyi A.P."/>
            <person name="Golan J."/>
            <person name="Dolatabadi S."/>
            <person name="Mondo S."/>
            <person name="Robb S."/>
            <person name="Idnurm A."/>
            <person name="Muszewska A."/>
            <person name="Steczkiewicz K."/>
            <person name="Masonjones S."/>
            <person name="Liao H.L."/>
            <person name="Gajdeczka M.T."/>
            <person name="Anike F."/>
            <person name="Vuek A."/>
            <person name="Anishchenko I.M."/>
            <person name="Voigt K."/>
            <person name="de Hoog G.S."/>
            <person name="Smith M.E."/>
            <person name="Heitman J."/>
            <person name="Vilgalys R."/>
            <person name="Stajich J.E."/>
        </authorList>
    </citation>
    <scope>NUCLEOTIDE SEQUENCE [LARGE SCALE GENOMIC DNA]</scope>
    <source>
        <strain evidence="3 4">LSU 92-RS-03</strain>
    </source>
</reference>
<feature type="region of interest" description="Disordered" evidence="2">
    <location>
        <begin position="1"/>
        <end position="49"/>
    </location>
</feature>
<dbReference type="OrthoDB" id="2252112at2759"/>
<gene>
    <name evidence="3" type="ORF">CU098_006351</name>
</gene>
<feature type="region of interest" description="Disordered" evidence="2">
    <location>
        <begin position="70"/>
        <end position="91"/>
    </location>
</feature>
<feature type="compositionally biased region" description="Basic and acidic residues" evidence="2">
    <location>
        <begin position="8"/>
        <end position="22"/>
    </location>
</feature>
<feature type="compositionally biased region" description="Polar residues" evidence="2">
    <location>
        <begin position="163"/>
        <end position="178"/>
    </location>
</feature>
<organism evidence="3 4">
    <name type="scientific">Rhizopus stolonifer</name>
    <name type="common">Rhizopus nigricans</name>
    <dbReference type="NCBI Taxonomy" id="4846"/>
    <lineage>
        <taxon>Eukaryota</taxon>
        <taxon>Fungi</taxon>
        <taxon>Fungi incertae sedis</taxon>
        <taxon>Mucoromycota</taxon>
        <taxon>Mucoromycotina</taxon>
        <taxon>Mucoromycetes</taxon>
        <taxon>Mucorales</taxon>
        <taxon>Mucorineae</taxon>
        <taxon>Rhizopodaceae</taxon>
        <taxon>Rhizopus</taxon>
    </lineage>
</organism>
<accession>A0A367JE62</accession>
<dbReference type="STRING" id="4846.A0A367JE62"/>
<dbReference type="AlphaFoldDB" id="A0A367JE62"/>
<sequence>MGLKKLFHKEEHDKKKLYDQKRNSSKSSSLSISNWTHKDKKRHSSVIPTPTLSASSFVTAPINNNTRENKVTQRHSMYSPSTFTKTPLTPSESLGDVNDVVNVLRNSSSSEFSSSFTTASNEDLNLSPEQMNNPFLAGYSNDSNKYEILEEDTQEDENAFHSSLYQNGRVTPDSATTNTKKETEDSLYSELLHVQQQLNAANPNNAVQIKKQLEHANKLLTKALDSSMSLETKVKSIVQSSKETIMTIGDENKALKQEQETSKSEIEHQASLLTQLGQKYDSLHADHAKLAQENQELIKKDAQLKEVSLLLGSTTTNDDNNSDLHNKLKYVLDLSQRASQLEEEQRTMSEKIQALEIEHANQIKEKEQHIARIEQEHMETKLKLESCTTQIREFVEEKNRLLAQIEINNNVRKDADKQDTDLIKELQDKIKTVEEENKQLKDDLVTLETVSREAARSVMDENERLEHQIQQLELLHSGNDEEVEHLCDNTSKRVLVADNRQLKSKLKIMEQVQAENASLTELVGCLQVRIKELYQPMRSNSGSNILKNKLDPDQQEELMRMHTRSQLGLIEYLEGEDDIMLTMSKFKKQLEADMREFDSTDKLSSISLIRSVSASQSMR</sequence>
<feature type="compositionally biased region" description="Polar residues" evidence="2">
    <location>
        <begin position="74"/>
        <end position="91"/>
    </location>
</feature>
<evidence type="ECO:0000256" key="2">
    <source>
        <dbReference type="SAM" id="MobiDB-lite"/>
    </source>
</evidence>
<protein>
    <submittedName>
        <fullName evidence="3">Uncharacterized protein</fullName>
    </submittedName>
</protein>